<protein>
    <submittedName>
        <fullName evidence="2">Uncharacterized protein</fullName>
    </submittedName>
</protein>
<name>A0ABV5FYF7_9MICC</name>
<organism evidence="2 3">
    <name type="scientific">Citricoccus parietis</name>
    <dbReference type="NCBI Taxonomy" id="592307"/>
    <lineage>
        <taxon>Bacteria</taxon>
        <taxon>Bacillati</taxon>
        <taxon>Actinomycetota</taxon>
        <taxon>Actinomycetes</taxon>
        <taxon>Micrococcales</taxon>
        <taxon>Micrococcaceae</taxon>
        <taxon>Citricoccus</taxon>
    </lineage>
</organism>
<feature type="region of interest" description="Disordered" evidence="1">
    <location>
        <begin position="49"/>
        <end position="70"/>
    </location>
</feature>
<comment type="caution">
    <text evidence="2">The sequence shown here is derived from an EMBL/GenBank/DDBJ whole genome shotgun (WGS) entry which is preliminary data.</text>
</comment>
<evidence type="ECO:0000313" key="3">
    <source>
        <dbReference type="Proteomes" id="UP001589575"/>
    </source>
</evidence>
<accession>A0ABV5FYF7</accession>
<evidence type="ECO:0000313" key="2">
    <source>
        <dbReference type="EMBL" id="MFB9071717.1"/>
    </source>
</evidence>
<dbReference type="Proteomes" id="UP001589575">
    <property type="component" value="Unassembled WGS sequence"/>
</dbReference>
<sequence length="135" mass="14298">MLLAQRVEVLLEGCRVQGVLIRIGNGVAGGLEGLAVAYGEAHEVVIAGQQQQRSAGFPAQSPGDPHERVDDGLLLRHGPGRERLQDGGVLQVAVQGRRDHRGDHAVGLVELPGQGVRAHVSPGDHRHEGLLRGND</sequence>
<keyword evidence="3" id="KW-1185">Reference proteome</keyword>
<evidence type="ECO:0000256" key="1">
    <source>
        <dbReference type="SAM" id="MobiDB-lite"/>
    </source>
</evidence>
<gene>
    <name evidence="2" type="ORF">ACFFX0_11075</name>
</gene>
<reference evidence="2 3" key="1">
    <citation type="submission" date="2024-09" db="EMBL/GenBank/DDBJ databases">
        <authorList>
            <person name="Sun Q."/>
            <person name="Mori K."/>
        </authorList>
    </citation>
    <scope>NUCLEOTIDE SEQUENCE [LARGE SCALE GENOMIC DNA]</scope>
    <source>
        <strain evidence="2 3">CCM 7609</strain>
    </source>
</reference>
<proteinExistence type="predicted"/>
<dbReference type="EMBL" id="JBHMFI010000001">
    <property type="protein sequence ID" value="MFB9071717.1"/>
    <property type="molecule type" value="Genomic_DNA"/>
</dbReference>